<dbReference type="InterPro" id="IPR018957">
    <property type="entry name" value="Znf_C3HC4_RING-type"/>
</dbReference>
<dbReference type="OMA" id="DSRIHEN"/>
<evidence type="ECO:0000256" key="1">
    <source>
        <dbReference type="ARBA" id="ARBA00022723"/>
    </source>
</evidence>
<feature type="compositionally biased region" description="Low complexity" evidence="5">
    <location>
        <begin position="66"/>
        <end position="75"/>
    </location>
</feature>
<dbReference type="Proteomes" id="UP000008493">
    <property type="component" value="Unassembled WGS sequence"/>
</dbReference>
<dbReference type="eggNOG" id="KOG0320">
    <property type="taxonomic scope" value="Eukaryota"/>
</dbReference>
<keyword evidence="2 4" id="KW-0863">Zinc-finger</keyword>
<feature type="region of interest" description="Disordered" evidence="5">
    <location>
        <begin position="1"/>
        <end position="308"/>
    </location>
</feature>
<feature type="compositionally biased region" description="Basic residues" evidence="5">
    <location>
        <begin position="396"/>
        <end position="406"/>
    </location>
</feature>
<feature type="compositionally biased region" description="Polar residues" evidence="5">
    <location>
        <begin position="188"/>
        <end position="213"/>
    </location>
</feature>
<feature type="region of interest" description="Disordered" evidence="5">
    <location>
        <begin position="345"/>
        <end position="444"/>
    </location>
</feature>
<evidence type="ECO:0000313" key="8">
    <source>
        <dbReference type="Proteomes" id="UP000008493"/>
    </source>
</evidence>
<reference evidence="8" key="1">
    <citation type="journal article" date="2012" name="Proc. Natl. Acad. Sci. U.S.A.">
        <title>Genome sequence of the button mushroom Agaricus bisporus reveals mechanisms governing adaptation to a humic-rich ecological niche.</title>
        <authorList>
            <person name="Morin E."/>
            <person name="Kohler A."/>
            <person name="Baker A.R."/>
            <person name="Foulongne-Oriol M."/>
            <person name="Lombard V."/>
            <person name="Nagy L.G."/>
            <person name="Ohm R.A."/>
            <person name="Patyshakuliyeva A."/>
            <person name="Brun A."/>
            <person name="Aerts A.L."/>
            <person name="Bailey A.M."/>
            <person name="Billette C."/>
            <person name="Coutinho P.M."/>
            <person name="Deakin G."/>
            <person name="Doddapaneni H."/>
            <person name="Floudas D."/>
            <person name="Grimwood J."/>
            <person name="Hilden K."/>
            <person name="Kuees U."/>
            <person name="LaButti K.M."/>
            <person name="Lapidus A."/>
            <person name="Lindquist E.A."/>
            <person name="Lucas S.M."/>
            <person name="Murat C."/>
            <person name="Riley R.W."/>
            <person name="Salamov A.A."/>
            <person name="Schmutz J."/>
            <person name="Subramanian V."/>
            <person name="Woesten H.A.B."/>
            <person name="Xu J."/>
            <person name="Eastwood D.C."/>
            <person name="Foster G.D."/>
            <person name="Sonnenberg A.S."/>
            <person name="Cullen D."/>
            <person name="de Vries R.P."/>
            <person name="Lundell T."/>
            <person name="Hibbett D.S."/>
            <person name="Henrissat B."/>
            <person name="Burton K.S."/>
            <person name="Kerrigan R.W."/>
            <person name="Challen M.P."/>
            <person name="Grigoriev I.V."/>
            <person name="Martin F."/>
        </authorList>
    </citation>
    <scope>NUCLEOTIDE SEQUENCE [LARGE SCALE GENOMIC DNA]</scope>
    <source>
        <strain evidence="8">JB137-S8 / ATCC MYA-4627 / FGSC 10392</strain>
    </source>
</reference>
<feature type="compositionally biased region" description="Low complexity" evidence="5">
    <location>
        <begin position="243"/>
        <end position="259"/>
    </location>
</feature>
<dbReference type="HOGENOM" id="CLU_512830_0_0_1"/>
<evidence type="ECO:0000256" key="2">
    <source>
        <dbReference type="ARBA" id="ARBA00022771"/>
    </source>
</evidence>
<sequence length="531" mass="56309">MPRTTRSQTKKSSSSIPISPSTTTQPESITVSDPSSSSASVSLPLPPPTTTRTLRPRALRGTSKTSSVLSSASSSVRRRGRGASRSSNLSRDSSVLSSAVGDSDGRATTMVEATGTTTRGRKHRMVEVPQTLPEHVAGPIENDSRIHENHDPTSPGPPRPDWRNWEEYDDEEGFDQLREDDYEEESQVARQLEQTTSSSSQMGTPHQQNSSERSTATSNTMTSSSPMVVAVANPCSPTPTKVTQSSTTSRDHSSSSSSSVLPQSNPPDATTISSSISGTDLEMNHLSSSQSSPSSSSSDRAPNTLGLVNNLNPSSPTLWHTTQTRVSPVTSVSLQKIINDVNVEPNVTGRRSTPSTTTSIIASPTPPSANITGIKRKRESSPDIEIVEIPSLPPPNKKRDKGKGKAKAVSVSPTPSQPPLESAPTTPPQTQTQTQSQSQPQNQEEPLSEYTCPICFFPPSNATLTPCGHVCCGSCLFTAVKTTLQRGVSMGMMMGAGENVARCPVCRAAIPGWDGKGGGVIGIKVRQIISL</sequence>
<dbReference type="SMART" id="SM00184">
    <property type="entry name" value="RING"/>
    <property type="match status" value="1"/>
</dbReference>
<feature type="compositionally biased region" description="Low complexity" evidence="5">
    <location>
        <begin position="34"/>
        <end position="43"/>
    </location>
</feature>
<protein>
    <recommendedName>
        <fullName evidence="6">RING-type domain-containing protein</fullName>
    </recommendedName>
</protein>
<dbReference type="PROSITE" id="PS50089">
    <property type="entry name" value="ZF_RING_2"/>
    <property type="match status" value="1"/>
</dbReference>
<feature type="compositionally biased region" description="Acidic residues" evidence="5">
    <location>
        <begin position="167"/>
        <end position="186"/>
    </location>
</feature>
<dbReference type="RefSeq" id="XP_007331320.1">
    <property type="nucleotide sequence ID" value="XM_007331258.1"/>
</dbReference>
<dbReference type="InterPro" id="IPR013083">
    <property type="entry name" value="Znf_RING/FYVE/PHD"/>
</dbReference>
<dbReference type="SUPFAM" id="SSF57850">
    <property type="entry name" value="RING/U-box"/>
    <property type="match status" value="1"/>
</dbReference>
<feature type="compositionally biased region" description="Low complexity" evidence="5">
    <location>
        <begin position="108"/>
        <end position="118"/>
    </location>
</feature>
<feature type="compositionally biased region" description="Basic and acidic residues" evidence="5">
    <location>
        <begin position="142"/>
        <end position="151"/>
    </location>
</feature>
<evidence type="ECO:0000259" key="6">
    <source>
        <dbReference type="PROSITE" id="PS50089"/>
    </source>
</evidence>
<evidence type="ECO:0000313" key="7">
    <source>
        <dbReference type="EMBL" id="EKM77934.1"/>
    </source>
</evidence>
<name>K5VTZ3_AGABU</name>
<feature type="compositionally biased region" description="Low complexity" evidence="5">
    <location>
        <begin position="1"/>
        <end position="26"/>
    </location>
</feature>
<dbReference type="GeneID" id="18827074"/>
<dbReference type="Gene3D" id="3.30.40.10">
    <property type="entry name" value="Zinc/RING finger domain, C3HC4 (zinc finger)"/>
    <property type="match status" value="1"/>
</dbReference>
<evidence type="ECO:0000256" key="5">
    <source>
        <dbReference type="SAM" id="MobiDB-lite"/>
    </source>
</evidence>
<proteinExistence type="predicted"/>
<accession>K5VTZ3</accession>
<evidence type="ECO:0000256" key="3">
    <source>
        <dbReference type="ARBA" id="ARBA00022833"/>
    </source>
</evidence>
<dbReference type="EMBL" id="JH971393">
    <property type="protein sequence ID" value="EKM77934.1"/>
    <property type="molecule type" value="Genomic_DNA"/>
</dbReference>
<dbReference type="Pfam" id="PF00097">
    <property type="entry name" value="zf-C3HC4"/>
    <property type="match status" value="1"/>
</dbReference>
<dbReference type="GO" id="GO:0008270">
    <property type="term" value="F:zinc ion binding"/>
    <property type="evidence" value="ECO:0007669"/>
    <property type="project" value="UniProtKB-KW"/>
</dbReference>
<feature type="compositionally biased region" description="Polar residues" evidence="5">
    <location>
        <begin position="260"/>
        <end position="278"/>
    </location>
</feature>
<gene>
    <name evidence="7" type="ORF">AGABI1DRAFT_129725</name>
</gene>
<dbReference type="InParanoid" id="K5VTZ3"/>
<keyword evidence="3" id="KW-0862">Zinc</keyword>
<dbReference type="KEGG" id="abp:AGABI1DRAFT129725"/>
<dbReference type="PANTHER" id="PTHR23041:SF78">
    <property type="entry name" value="E3 UBIQUITIN-PROTEIN LIGASE RNF4"/>
    <property type="match status" value="1"/>
</dbReference>
<feature type="compositionally biased region" description="Low complexity" evidence="5">
    <location>
        <begin position="214"/>
        <end position="225"/>
    </location>
</feature>
<feature type="compositionally biased region" description="Low complexity" evidence="5">
    <location>
        <begin position="428"/>
        <end position="444"/>
    </location>
</feature>
<organism evidence="7 8">
    <name type="scientific">Agaricus bisporus var. burnettii (strain JB137-S8 / ATCC MYA-4627 / FGSC 10392)</name>
    <name type="common">White button mushroom</name>
    <dbReference type="NCBI Taxonomy" id="597362"/>
    <lineage>
        <taxon>Eukaryota</taxon>
        <taxon>Fungi</taxon>
        <taxon>Dikarya</taxon>
        <taxon>Basidiomycota</taxon>
        <taxon>Agaricomycotina</taxon>
        <taxon>Agaricomycetes</taxon>
        <taxon>Agaricomycetidae</taxon>
        <taxon>Agaricales</taxon>
        <taxon>Agaricineae</taxon>
        <taxon>Agaricaceae</taxon>
        <taxon>Agaricus</taxon>
    </lineage>
</organism>
<dbReference type="InterPro" id="IPR001841">
    <property type="entry name" value="Znf_RING"/>
</dbReference>
<keyword evidence="8" id="KW-1185">Reference proteome</keyword>
<dbReference type="OrthoDB" id="6270329at2759"/>
<feature type="compositionally biased region" description="Low complexity" evidence="5">
    <location>
        <begin position="287"/>
        <end position="298"/>
    </location>
</feature>
<feature type="compositionally biased region" description="Low complexity" evidence="5">
    <location>
        <begin position="352"/>
        <end position="363"/>
    </location>
</feature>
<dbReference type="InterPro" id="IPR047134">
    <property type="entry name" value="RNF4"/>
</dbReference>
<feature type="domain" description="RING-type" evidence="6">
    <location>
        <begin position="452"/>
        <end position="507"/>
    </location>
</feature>
<dbReference type="PANTHER" id="PTHR23041">
    <property type="entry name" value="RING FINGER DOMAIN-CONTAINING"/>
    <property type="match status" value="1"/>
</dbReference>
<keyword evidence="1" id="KW-0479">Metal-binding</keyword>
<feature type="compositionally biased region" description="Low complexity" evidence="5">
    <location>
        <begin position="83"/>
        <end position="100"/>
    </location>
</feature>
<evidence type="ECO:0000256" key="4">
    <source>
        <dbReference type="PROSITE-ProRule" id="PRU00175"/>
    </source>
</evidence>
<dbReference type="AlphaFoldDB" id="K5VTZ3"/>
<dbReference type="STRING" id="597362.K5VTZ3"/>